<comment type="caution">
    <text evidence="2">The sequence shown here is derived from an EMBL/GenBank/DDBJ whole genome shotgun (WGS) entry which is preliminary data.</text>
</comment>
<name>A0AAW0QN50_9PEZI</name>
<feature type="compositionally biased region" description="Polar residues" evidence="1">
    <location>
        <begin position="187"/>
        <end position="197"/>
    </location>
</feature>
<feature type="compositionally biased region" description="Polar residues" evidence="1">
    <location>
        <begin position="151"/>
        <end position="168"/>
    </location>
</feature>
<dbReference type="EMBL" id="JAQQWP010000007">
    <property type="protein sequence ID" value="KAK8110032.1"/>
    <property type="molecule type" value="Genomic_DNA"/>
</dbReference>
<gene>
    <name evidence="2" type="ORF">PG999_008169</name>
</gene>
<feature type="region of interest" description="Disordered" evidence="1">
    <location>
        <begin position="151"/>
        <end position="209"/>
    </location>
</feature>
<evidence type="ECO:0000313" key="2">
    <source>
        <dbReference type="EMBL" id="KAK8110032.1"/>
    </source>
</evidence>
<reference evidence="2 3" key="1">
    <citation type="submission" date="2023-01" db="EMBL/GenBank/DDBJ databases">
        <title>Analysis of 21 Apiospora genomes using comparative genomics revels a genus with tremendous synthesis potential of carbohydrate active enzymes and secondary metabolites.</title>
        <authorList>
            <person name="Sorensen T."/>
        </authorList>
    </citation>
    <scope>NUCLEOTIDE SEQUENCE [LARGE SCALE GENOMIC DNA]</scope>
    <source>
        <strain evidence="2 3">CBS 117206</strain>
    </source>
</reference>
<proteinExistence type="predicted"/>
<accession>A0AAW0QN50</accession>
<evidence type="ECO:0000313" key="3">
    <source>
        <dbReference type="Proteomes" id="UP001392437"/>
    </source>
</evidence>
<dbReference type="AlphaFoldDB" id="A0AAW0QN50"/>
<protein>
    <submittedName>
        <fullName evidence="2">Uncharacterized protein</fullName>
    </submittedName>
</protein>
<dbReference type="Proteomes" id="UP001392437">
    <property type="component" value="Unassembled WGS sequence"/>
</dbReference>
<evidence type="ECO:0000256" key="1">
    <source>
        <dbReference type="SAM" id="MobiDB-lite"/>
    </source>
</evidence>
<keyword evidence="3" id="KW-1185">Reference proteome</keyword>
<organism evidence="2 3">
    <name type="scientific">Apiospora kogelbergensis</name>
    <dbReference type="NCBI Taxonomy" id="1337665"/>
    <lineage>
        <taxon>Eukaryota</taxon>
        <taxon>Fungi</taxon>
        <taxon>Dikarya</taxon>
        <taxon>Ascomycota</taxon>
        <taxon>Pezizomycotina</taxon>
        <taxon>Sordariomycetes</taxon>
        <taxon>Xylariomycetidae</taxon>
        <taxon>Amphisphaeriales</taxon>
        <taxon>Apiosporaceae</taxon>
        <taxon>Apiospora</taxon>
    </lineage>
</organism>
<sequence>MADHWDQEVADAAAGQQHDGVDLLQSTWYSLEQQLSLFCHVITLAPGVYDTWDVASREFIKQKMVCDALYLADSGTPGRVFLAPSFALDNERIGICTVGPDQLPVVLDNGSMWVGSQQPDQQKEHLDHVIQKSVHEAVQQAMQDMQQPFKNLSIAGPNTSSQRPSSEYGSPDPDISPKKRKIASPMKTATPSKNKTAQEMPPNNKHDQG</sequence>